<proteinExistence type="inferred from homology"/>
<protein>
    <recommendedName>
        <fullName evidence="9">Indole-3-glycerol phosphate synthase</fullName>
        <shortName evidence="9">IGPS</shortName>
        <ecNumber evidence="9">4.1.1.48</ecNumber>
    </recommendedName>
</protein>
<dbReference type="HAMAP" id="MF_00134_A">
    <property type="entry name" value="IGPS_A"/>
    <property type="match status" value="1"/>
</dbReference>
<keyword evidence="7 9" id="KW-0057">Aromatic amino acid biosynthesis</keyword>
<sequence length="254" mass="28598">MTILDKIVVAKKETLKDYPTTVEAVSNRKPVPFKQRVEKEERLGIISEIKRASPSKGDINTDMTPAEQAALYVEGGTTAISVLTEEKFFKGSLKDLEDVRRTVDVPILNKDFIIDERQITDAYNHGADIILLIVTILDDDELEAYYKKAKSLGMEVIVEVHDETELKRGLKIGPDIIGINNRDLKTFKVDLDNTVRLIDKYYDDNILFIAESGIETAEDATQMAEGKAECLLVGETLMKADHPAEMIRELRVKK</sequence>
<dbReference type="InterPro" id="IPR001468">
    <property type="entry name" value="Indole-3-GlycerolPSynthase_CS"/>
</dbReference>
<dbReference type="NCBIfam" id="NF001377">
    <property type="entry name" value="PRK00278.2-4"/>
    <property type="match status" value="1"/>
</dbReference>
<dbReference type="Gene3D" id="3.20.20.70">
    <property type="entry name" value="Aldolase class I"/>
    <property type="match status" value="1"/>
</dbReference>
<evidence type="ECO:0000256" key="2">
    <source>
        <dbReference type="ARBA" id="ARBA00004696"/>
    </source>
</evidence>
<dbReference type="PANTHER" id="PTHR22854">
    <property type="entry name" value="TRYPTOPHAN BIOSYNTHESIS PROTEIN"/>
    <property type="match status" value="1"/>
</dbReference>
<dbReference type="InterPro" id="IPR045186">
    <property type="entry name" value="Indole-3-glycerol_P_synth"/>
</dbReference>
<evidence type="ECO:0000256" key="5">
    <source>
        <dbReference type="ARBA" id="ARBA00022793"/>
    </source>
</evidence>
<dbReference type="InterPro" id="IPR013785">
    <property type="entry name" value="Aldolase_TIM"/>
</dbReference>
<evidence type="ECO:0000259" key="10">
    <source>
        <dbReference type="Pfam" id="PF00218"/>
    </source>
</evidence>
<dbReference type="SUPFAM" id="SSF51366">
    <property type="entry name" value="Ribulose-phoshate binding barrel"/>
    <property type="match status" value="1"/>
</dbReference>
<dbReference type="Proteomes" id="UP000199008">
    <property type="component" value="Unassembled WGS sequence"/>
</dbReference>
<evidence type="ECO:0000313" key="11">
    <source>
        <dbReference type="EMBL" id="SDK74309.1"/>
    </source>
</evidence>
<dbReference type="GO" id="GO:0004640">
    <property type="term" value="F:phosphoribosylanthranilate isomerase activity"/>
    <property type="evidence" value="ECO:0007669"/>
    <property type="project" value="TreeGrafter"/>
</dbReference>
<dbReference type="STRING" id="576118.SAMN05216216_10862"/>
<evidence type="ECO:0000256" key="7">
    <source>
        <dbReference type="ARBA" id="ARBA00023141"/>
    </source>
</evidence>
<evidence type="ECO:0000256" key="4">
    <source>
        <dbReference type="ARBA" id="ARBA00022605"/>
    </source>
</evidence>
<evidence type="ECO:0000256" key="9">
    <source>
        <dbReference type="HAMAP-Rule" id="MF_00134"/>
    </source>
</evidence>
<comment type="similarity">
    <text evidence="3 9">Belongs to the TrpC family.</text>
</comment>
<dbReference type="GO" id="GO:0000162">
    <property type="term" value="P:L-tryptophan biosynthetic process"/>
    <property type="evidence" value="ECO:0007669"/>
    <property type="project" value="UniProtKB-UniRule"/>
</dbReference>
<dbReference type="RefSeq" id="WP_245696642.1">
    <property type="nucleotide sequence ID" value="NZ_FNFY01000008.1"/>
</dbReference>
<dbReference type="Pfam" id="PF00218">
    <property type="entry name" value="IGPS"/>
    <property type="match status" value="1"/>
</dbReference>
<dbReference type="FunFam" id="3.20.20.70:FF:000024">
    <property type="entry name" value="Indole-3-glycerol phosphate synthase"/>
    <property type="match status" value="1"/>
</dbReference>
<gene>
    <name evidence="9" type="primary">trpC</name>
    <name evidence="11" type="ORF">SAMN05216216_10862</name>
</gene>
<keyword evidence="5 9" id="KW-0210">Decarboxylase</keyword>
<reference evidence="12" key="1">
    <citation type="submission" date="2016-10" db="EMBL/GenBank/DDBJ databases">
        <authorList>
            <person name="Varghese N."/>
            <person name="Submissions S."/>
        </authorList>
    </citation>
    <scope>NUCLEOTIDE SEQUENCE [LARGE SCALE GENOMIC DNA]</scope>
    <source>
        <strain evidence="12">CGMCC 1.8895</strain>
    </source>
</reference>
<evidence type="ECO:0000313" key="12">
    <source>
        <dbReference type="Proteomes" id="UP000199008"/>
    </source>
</evidence>
<dbReference type="PROSITE" id="PS00614">
    <property type="entry name" value="IGPS"/>
    <property type="match status" value="1"/>
</dbReference>
<evidence type="ECO:0000256" key="1">
    <source>
        <dbReference type="ARBA" id="ARBA00001633"/>
    </source>
</evidence>
<dbReference type="PANTHER" id="PTHR22854:SF2">
    <property type="entry name" value="INDOLE-3-GLYCEROL-PHOSPHATE SYNTHASE"/>
    <property type="match status" value="1"/>
</dbReference>
<dbReference type="GO" id="GO:0004425">
    <property type="term" value="F:indole-3-glycerol-phosphate synthase activity"/>
    <property type="evidence" value="ECO:0007669"/>
    <property type="project" value="UniProtKB-UniRule"/>
</dbReference>
<keyword evidence="4 9" id="KW-0028">Amino-acid biosynthesis</keyword>
<feature type="domain" description="Indole-3-glycerol phosphate synthase" evidence="10">
    <location>
        <begin position="5"/>
        <end position="250"/>
    </location>
</feature>
<organism evidence="11 12">
    <name type="scientific">Lacicoccus qingdaonensis</name>
    <dbReference type="NCBI Taxonomy" id="576118"/>
    <lineage>
        <taxon>Bacteria</taxon>
        <taxon>Bacillati</taxon>
        <taxon>Bacillota</taxon>
        <taxon>Bacilli</taxon>
        <taxon>Bacillales</taxon>
        <taxon>Salinicoccaceae</taxon>
        <taxon>Lacicoccus</taxon>
    </lineage>
</organism>
<keyword evidence="12" id="KW-1185">Reference proteome</keyword>
<dbReference type="AlphaFoldDB" id="A0A1G9EDT6"/>
<dbReference type="CDD" id="cd00331">
    <property type="entry name" value="IGPS"/>
    <property type="match status" value="1"/>
</dbReference>
<comment type="catalytic activity">
    <reaction evidence="1 9">
        <text>1-(2-carboxyphenylamino)-1-deoxy-D-ribulose 5-phosphate + H(+) = (1S,2R)-1-C-(indol-3-yl)glycerol 3-phosphate + CO2 + H2O</text>
        <dbReference type="Rhea" id="RHEA:23476"/>
        <dbReference type="ChEBI" id="CHEBI:15377"/>
        <dbReference type="ChEBI" id="CHEBI:15378"/>
        <dbReference type="ChEBI" id="CHEBI:16526"/>
        <dbReference type="ChEBI" id="CHEBI:58613"/>
        <dbReference type="ChEBI" id="CHEBI:58866"/>
        <dbReference type="EC" id="4.1.1.48"/>
    </reaction>
</comment>
<accession>A0A1G9EDT6</accession>
<dbReference type="HAMAP" id="MF_00134_B">
    <property type="entry name" value="IGPS_B"/>
    <property type="match status" value="1"/>
</dbReference>
<dbReference type="EMBL" id="FNFY01000008">
    <property type="protein sequence ID" value="SDK74309.1"/>
    <property type="molecule type" value="Genomic_DNA"/>
</dbReference>
<evidence type="ECO:0000256" key="3">
    <source>
        <dbReference type="ARBA" id="ARBA00008737"/>
    </source>
</evidence>
<dbReference type="EC" id="4.1.1.48" evidence="9"/>
<keyword evidence="8 9" id="KW-0456">Lyase</keyword>
<name>A0A1G9EDT6_9BACL</name>
<dbReference type="InterPro" id="IPR013798">
    <property type="entry name" value="Indole-3-glycerol_P_synth_dom"/>
</dbReference>
<comment type="pathway">
    <text evidence="2 9">Amino-acid biosynthesis; L-tryptophan biosynthesis; L-tryptophan from chorismate: step 4/5.</text>
</comment>
<dbReference type="UniPathway" id="UPA00035">
    <property type="reaction ID" value="UER00043"/>
</dbReference>
<keyword evidence="6 9" id="KW-0822">Tryptophan biosynthesis</keyword>
<dbReference type="InterPro" id="IPR011060">
    <property type="entry name" value="RibuloseP-bd_barrel"/>
</dbReference>
<evidence type="ECO:0000256" key="6">
    <source>
        <dbReference type="ARBA" id="ARBA00022822"/>
    </source>
</evidence>
<evidence type="ECO:0000256" key="8">
    <source>
        <dbReference type="ARBA" id="ARBA00023239"/>
    </source>
</evidence>